<dbReference type="Gene3D" id="3.40.50.1820">
    <property type="entry name" value="alpha/beta hydrolase"/>
    <property type="match status" value="1"/>
</dbReference>
<gene>
    <name evidence="2" type="ORF">J0P97_10105</name>
</gene>
<dbReference type="PANTHER" id="PTHR43433">
    <property type="entry name" value="HYDROLASE, ALPHA/BETA FOLD FAMILY PROTEIN"/>
    <property type="match status" value="1"/>
</dbReference>
<reference evidence="2 3" key="1">
    <citation type="submission" date="2021-03" db="EMBL/GenBank/DDBJ databases">
        <title>Microbacterium pauli sp. nov., isolated from microfiltered milk.</title>
        <authorList>
            <person name="Bellassi P."/>
            <person name="Fontana A."/>
            <person name="Callegari M.L."/>
            <person name="Lorenzo M."/>
            <person name="Cappa F."/>
        </authorList>
    </citation>
    <scope>NUCLEOTIDE SEQUENCE [LARGE SCALE GENOMIC DNA]</scope>
    <source>
        <strain evidence="2 3">DSM 18909</strain>
    </source>
</reference>
<dbReference type="InterPro" id="IPR050471">
    <property type="entry name" value="AB_hydrolase"/>
</dbReference>
<dbReference type="Pfam" id="PF00561">
    <property type="entry name" value="Abhydrolase_1"/>
    <property type="match status" value="1"/>
</dbReference>
<evidence type="ECO:0000313" key="2">
    <source>
        <dbReference type="EMBL" id="MBT8798423.1"/>
    </source>
</evidence>
<dbReference type="EMBL" id="JAFLHG010000008">
    <property type="protein sequence ID" value="MBT8798423.1"/>
    <property type="molecule type" value="Genomic_DNA"/>
</dbReference>
<feature type="domain" description="AB hydrolase-1" evidence="1">
    <location>
        <begin position="18"/>
        <end position="251"/>
    </location>
</feature>
<sequence>MLALPFAVTALGDGVGDPVIVLPGGPCRGPEYLGDFAGVGDVRPLIVLHPRGTPRSGGLSRGWWADASDVILLADALGLSSFDVIAHSAGTRLALATAAQFTSRVGSMALITPPASWLSGTPSDAESIAEDWATAEAREALAAMTTDDPATESEFRVAFRRQAPASYARWTAVEQAHATIGAVSLASAEAWFIDIPPDATDRIRATSHPRALVVAGSRDLLTGVKPVADYASLLGASYTLIEDCGHYPWIEQPETFRHRLASWLTGPE</sequence>
<proteinExistence type="predicted"/>
<protein>
    <submittedName>
        <fullName evidence="2">Alpha/beta hydrolase</fullName>
    </submittedName>
</protein>
<comment type="caution">
    <text evidence="2">The sequence shown here is derived from an EMBL/GenBank/DDBJ whole genome shotgun (WGS) entry which is preliminary data.</text>
</comment>
<dbReference type="InterPro" id="IPR029058">
    <property type="entry name" value="AB_hydrolase_fold"/>
</dbReference>
<dbReference type="InterPro" id="IPR000073">
    <property type="entry name" value="AB_hydrolase_1"/>
</dbReference>
<dbReference type="Proteomes" id="UP000740605">
    <property type="component" value="Unassembled WGS sequence"/>
</dbReference>
<dbReference type="PANTHER" id="PTHR43433:SF5">
    <property type="entry name" value="AB HYDROLASE-1 DOMAIN-CONTAINING PROTEIN"/>
    <property type="match status" value="1"/>
</dbReference>
<dbReference type="SUPFAM" id="SSF53474">
    <property type="entry name" value="alpha/beta-Hydrolases"/>
    <property type="match status" value="1"/>
</dbReference>
<name>A0ABS5XYW5_9MICO</name>
<keyword evidence="2" id="KW-0378">Hydrolase</keyword>
<keyword evidence="3" id="KW-1185">Reference proteome</keyword>
<organism evidence="2 3">
    <name type="scientific">Microbacterium flavum</name>
    <dbReference type="NCBI Taxonomy" id="415216"/>
    <lineage>
        <taxon>Bacteria</taxon>
        <taxon>Bacillati</taxon>
        <taxon>Actinomycetota</taxon>
        <taxon>Actinomycetes</taxon>
        <taxon>Micrococcales</taxon>
        <taxon>Microbacteriaceae</taxon>
        <taxon>Microbacterium</taxon>
    </lineage>
</organism>
<dbReference type="GO" id="GO:0016787">
    <property type="term" value="F:hydrolase activity"/>
    <property type="evidence" value="ECO:0007669"/>
    <property type="project" value="UniProtKB-KW"/>
</dbReference>
<evidence type="ECO:0000259" key="1">
    <source>
        <dbReference type="Pfam" id="PF00561"/>
    </source>
</evidence>
<accession>A0ABS5XYW5</accession>
<evidence type="ECO:0000313" key="3">
    <source>
        <dbReference type="Proteomes" id="UP000740605"/>
    </source>
</evidence>